<dbReference type="HOGENOM" id="CLU_000445_89_30_11"/>
<organism evidence="11 12">
    <name type="scientific">Nakamurella multipartita (strain ATCC 700099 / DSM 44233 / CIP 104796 / JCM 9543 / NBRC 105858 / Y-104)</name>
    <name type="common">Microsphaera multipartita</name>
    <dbReference type="NCBI Taxonomy" id="479431"/>
    <lineage>
        <taxon>Bacteria</taxon>
        <taxon>Bacillati</taxon>
        <taxon>Actinomycetota</taxon>
        <taxon>Actinomycetes</taxon>
        <taxon>Nakamurellales</taxon>
        <taxon>Nakamurellaceae</taxon>
        <taxon>Nakamurella</taxon>
    </lineage>
</organism>
<gene>
    <name evidence="11" type="ordered locus">Namu_0037</name>
</gene>
<dbReference type="eggNOG" id="COG0642">
    <property type="taxonomic scope" value="Bacteria"/>
</dbReference>
<dbReference type="SUPFAM" id="SSF47384">
    <property type="entry name" value="Homodimeric domain of signal transducing histidine kinase"/>
    <property type="match status" value="1"/>
</dbReference>
<dbReference type="GO" id="GO:0005886">
    <property type="term" value="C:plasma membrane"/>
    <property type="evidence" value="ECO:0007669"/>
    <property type="project" value="UniProtKB-SubCell"/>
</dbReference>
<evidence type="ECO:0000256" key="4">
    <source>
        <dbReference type="ARBA" id="ARBA00022553"/>
    </source>
</evidence>
<evidence type="ECO:0000256" key="1">
    <source>
        <dbReference type="ARBA" id="ARBA00000085"/>
    </source>
</evidence>
<dbReference type="SMART" id="SM00387">
    <property type="entry name" value="HATPase_c"/>
    <property type="match status" value="1"/>
</dbReference>
<keyword evidence="12" id="KW-1185">Reference proteome</keyword>
<name>C8XHY4_NAKMY</name>
<dbReference type="Pfam" id="PF00512">
    <property type="entry name" value="HisKA"/>
    <property type="match status" value="1"/>
</dbReference>
<dbReference type="SMART" id="SM00388">
    <property type="entry name" value="HisKA"/>
    <property type="match status" value="1"/>
</dbReference>
<dbReference type="InParanoid" id="C8XHY4"/>
<evidence type="ECO:0000313" key="11">
    <source>
        <dbReference type="EMBL" id="ACV76475.1"/>
    </source>
</evidence>
<dbReference type="AlphaFoldDB" id="C8XHY4"/>
<dbReference type="InterPro" id="IPR005467">
    <property type="entry name" value="His_kinase_dom"/>
</dbReference>
<comment type="subcellular location">
    <subcellularLocation>
        <location evidence="2">Cell membrane</location>
    </subcellularLocation>
</comment>
<dbReference type="Proteomes" id="UP000002218">
    <property type="component" value="Chromosome"/>
</dbReference>
<keyword evidence="9" id="KW-0472">Membrane</keyword>
<dbReference type="PROSITE" id="PS50109">
    <property type="entry name" value="HIS_KIN"/>
    <property type="match status" value="1"/>
</dbReference>
<reference evidence="11 12" key="2">
    <citation type="journal article" date="2010" name="Stand. Genomic Sci.">
        <title>Complete genome sequence of Nakamurella multipartita type strain (Y-104).</title>
        <authorList>
            <person name="Tice H."/>
            <person name="Mayilraj S."/>
            <person name="Sims D."/>
            <person name="Lapidus A."/>
            <person name="Nolan M."/>
            <person name="Lucas S."/>
            <person name="Glavina Del Rio T."/>
            <person name="Copeland A."/>
            <person name="Cheng J.F."/>
            <person name="Meincke L."/>
            <person name="Bruce D."/>
            <person name="Goodwin L."/>
            <person name="Pitluck S."/>
            <person name="Ivanova N."/>
            <person name="Mavromatis K."/>
            <person name="Ovchinnikova G."/>
            <person name="Pati A."/>
            <person name="Chen A."/>
            <person name="Palaniappan K."/>
            <person name="Land M."/>
            <person name="Hauser L."/>
            <person name="Chang Y.J."/>
            <person name="Jeffries C.D."/>
            <person name="Detter J.C."/>
            <person name="Brettin T."/>
            <person name="Rohde M."/>
            <person name="Goker M."/>
            <person name="Bristow J."/>
            <person name="Eisen J.A."/>
            <person name="Markowitz V."/>
            <person name="Hugenholtz P."/>
            <person name="Kyrpides N.C."/>
            <person name="Klenk H.P."/>
            <person name="Chen F."/>
        </authorList>
    </citation>
    <scope>NUCLEOTIDE SEQUENCE [LARGE SCALE GENOMIC DNA]</scope>
    <source>
        <strain evidence="12">ATCC 700099 / DSM 44233 / CIP 104796 / JCM 9543 / NBRC 105858 / Y-104</strain>
    </source>
</reference>
<feature type="domain" description="Histidine kinase" evidence="10">
    <location>
        <begin position="88"/>
        <end position="303"/>
    </location>
</feature>
<dbReference type="InterPro" id="IPR003661">
    <property type="entry name" value="HisK_dim/P_dom"/>
</dbReference>
<evidence type="ECO:0000256" key="7">
    <source>
        <dbReference type="ARBA" id="ARBA00022777"/>
    </source>
</evidence>
<dbReference type="Gene3D" id="1.10.287.130">
    <property type="match status" value="1"/>
</dbReference>
<dbReference type="InterPro" id="IPR036097">
    <property type="entry name" value="HisK_dim/P_sf"/>
</dbReference>
<dbReference type="PANTHER" id="PTHR45436">
    <property type="entry name" value="SENSOR HISTIDINE KINASE YKOH"/>
    <property type="match status" value="1"/>
</dbReference>
<dbReference type="CDD" id="cd00075">
    <property type="entry name" value="HATPase"/>
    <property type="match status" value="1"/>
</dbReference>
<dbReference type="InterPro" id="IPR036890">
    <property type="entry name" value="HATPase_C_sf"/>
</dbReference>
<protein>
    <recommendedName>
        <fullName evidence="3">histidine kinase</fullName>
        <ecNumber evidence="3">2.7.13.3</ecNumber>
    </recommendedName>
</protein>
<dbReference type="Pfam" id="PF02518">
    <property type="entry name" value="HATPase_c"/>
    <property type="match status" value="1"/>
</dbReference>
<evidence type="ECO:0000256" key="3">
    <source>
        <dbReference type="ARBA" id="ARBA00012438"/>
    </source>
</evidence>
<sequence length="303" mass="31341" precursor="true">MGWQIAAASAVVVVLAGLTTLALSPLLGRGRPEHGGGPDRDDEILRSTLLVAGVIGVAIAGVAGFLIARRAVAPLGEALARQRRFVADAGHELRTPLTVMHTRAQLIARRMEPQDPALPAMRQLLDDSRVLGEIVDELLASAVLTADPGRGEPIEVRALLDEIARSMAVLAQAREVQISVAGPPGVWVTGSRVALRRALAALVDNALGHTPPGGWVQLAVDVRGEHVVLAVTDSGEGLAGLDPAELTRRFARGPRAADGPGGRRFGLGLALVQEVASAHGGTLTLGPAPTGGARAELVLPIRS</sequence>
<dbReference type="Gene3D" id="3.30.565.10">
    <property type="entry name" value="Histidine kinase-like ATPase, C-terminal domain"/>
    <property type="match status" value="1"/>
</dbReference>
<dbReference type="EC" id="2.7.13.3" evidence="3"/>
<evidence type="ECO:0000256" key="8">
    <source>
        <dbReference type="ARBA" id="ARBA00022989"/>
    </source>
</evidence>
<evidence type="ECO:0000259" key="10">
    <source>
        <dbReference type="PROSITE" id="PS50109"/>
    </source>
</evidence>
<dbReference type="InterPro" id="IPR050428">
    <property type="entry name" value="TCS_sensor_his_kinase"/>
</dbReference>
<evidence type="ECO:0000256" key="5">
    <source>
        <dbReference type="ARBA" id="ARBA00022679"/>
    </source>
</evidence>
<dbReference type="GO" id="GO:0000155">
    <property type="term" value="F:phosphorelay sensor kinase activity"/>
    <property type="evidence" value="ECO:0007669"/>
    <property type="project" value="InterPro"/>
</dbReference>
<keyword evidence="7 11" id="KW-0418">Kinase</keyword>
<dbReference type="SUPFAM" id="SSF55874">
    <property type="entry name" value="ATPase domain of HSP90 chaperone/DNA topoisomerase II/histidine kinase"/>
    <property type="match status" value="1"/>
</dbReference>
<keyword evidence="8 9" id="KW-1133">Transmembrane helix</keyword>
<keyword evidence="6 9" id="KW-0812">Transmembrane</keyword>
<comment type="catalytic activity">
    <reaction evidence="1">
        <text>ATP + protein L-histidine = ADP + protein N-phospho-L-histidine.</text>
        <dbReference type="EC" id="2.7.13.3"/>
    </reaction>
</comment>
<evidence type="ECO:0000256" key="2">
    <source>
        <dbReference type="ARBA" id="ARBA00004236"/>
    </source>
</evidence>
<dbReference type="CDD" id="cd00082">
    <property type="entry name" value="HisKA"/>
    <property type="match status" value="1"/>
</dbReference>
<dbReference type="EMBL" id="CP001737">
    <property type="protein sequence ID" value="ACV76475.1"/>
    <property type="molecule type" value="Genomic_DNA"/>
</dbReference>
<proteinExistence type="predicted"/>
<keyword evidence="5" id="KW-0808">Transferase</keyword>
<dbReference type="KEGG" id="nml:Namu_0037"/>
<evidence type="ECO:0000256" key="9">
    <source>
        <dbReference type="SAM" id="Phobius"/>
    </source>
</evidence>
<evidence type="ECO:0000313" key="12">
    <source>
        <dbReference type="Proteomes" id="UP000002218"/>
    </source>
</evidence>
<dbReference type="InterPro" id="IPR003594">
    <property type="entry name" value="HATPase_dom"/>
</dbReference>
<reference evidence="12" key="1">
    <citation type="submission" date="2009-09" db="EMBL/GenBank/DDBJ databases">
        <title>The complete genome of Nakamurella multipartita DSM 44233.</title>
        <authorList>
            <consortium name="US DOE Joint Genome Institute (JGI-PGF)"/>
            <person name="Lucas S."/>
            <person name="Copeland A."/>
            <person name="Lapidus A."/>
            <person name="Glavina del Rio T."/>
            <person name="Dalin E."/>
            <person name="Tice H."/>
            <person name="Bruce D."/>
            <person name="Goodwin L."/>
            <person name="Pitluck S."/>
            <person name="Kyrpides N."/>
            <person name="Mavromatis K."/>
            <person name="Ivanova N."/>
            <person name="Ovchinnikova G."/>
            <person name="Sims D."/>
            <person name="Meincke L."/>
            <person name="Brettin T."/>
            <person name="Detter J.C."/>
            <person name="Han C."/>
            <person name="Larimer F."/>
            <person name="Land M."/>
            <person name="Hauser L."/>
            <person name="Markowitz V."/>
            <person name="Cheng J.-F."/>
            <person name="Hugenholtz P."/>
            <person name="Woyke T."/>
            <person name="Wu D."/>
            <person name="Klenk H.-P."/>
            <person name="Eisen J.A."/>
        </authorList>
    </citation>
    <scope>NUCLEOTIDE SEQUENCE [LARGE SCALE GENOMIC DNA]</scope>
    <source>
        <strain evidence="12">ATCC 700099 / DSM 44233 / CIP 104796 / JCM 9543 / NBRC 105858 / Y-104</strain>
    </source>
</reference>
<dbReference type="STRING" id="479431.Namu_0037"/>
<feature type="transmembrane region" description="Helical" evidence="9">
    <location>
        <begin position="44"/>
        <end position="68"/>
    </location>
</feature>
<keyword evidence="4" id="KW-0597">Phosphoprotein</keyword>
<evidence type="ECO:0000256" key="6">
    <source>
        <dbReference type="ARBA" id="ARBA00022692"/>
    </source>
</evidence>
<accession>C8XHY4</accession>
<dbReference type="PANTHER" id="PTHR45436:SF5">
    <property type="entry name" value="SENSOR HISTIDINE KINASE TRCS"/>
    <property type="match status" value="1"/>
</dbReference>